<protein>
    <submittedName>
        <fullName evidence="2">Uncharacterized protein</fullName>
    </submittedName>
</protein>
<evidence type="ECO:0000256" key="1">
    <source>
        <dbReference type="SAM" id="Phobius"/>
    </source>
</evidence>
<comment type="caution">
    <text evidence="2">The sequence shown here is derived from an EMBL/GenBank/DDBJ whole genome shotgun (WGS) entry which is preliminary data.</text>
</comment>
<gene>
    <name evidence="2" type="ORF">mMyoMyo1_011911</name>
</gene>
<dbReference type="EMBL" id="JABWUV010000007">
    <property type="protein sequence ID" value="KAF6341495.1"/>
    <property type="molecule type" value="Genomic_DNA"/>
</dbReference>
<proteinExistence type="predicted"/>
<dbReference type="AlphaFoldDB" id="A0A7J7WVL7"/>
<dbReference type="Proteomes" id="UP000527355">
    <property type="component" value="Unassembled WGS sequence"/>
</dbReference>
<name>A0A7J7WVL7_MYOMY</name>
<keyword evidence="3" id="KW-1185">Reference proteome</keyword>
<organism evidence="2 3">
    <name type="scientific">Myotis myotis</name>
    <name type="common">Greater mouse-eared bat</name>
    <name type="synonym">Vespertilio myotis</name>
    <dbReference type="NCBI Taxonomy" id="51298"/>
    <lineage>
        <taxon>Eukaryota</taxon>
        <taxon>Metazoa</taxon>
        <taxon>Chordata</taxon>
        <taxon>Craniata</taxon>
        <taxon>Vertebrata</taxon>
        <taxon>Euteleostomi</taxon>
        <taxon>Mammalia</taxon>
        <taxon>Eutheria</taxon>
        <taxon>Laurasiatheria</taxon>
        <taxon>Chiroptera</taxon>
        <taxon>Yangochiroptera</taxon>
        <taxon>Vespertilionidae</taxon>
        <taxon>Myotis</taxon>
    </lineage>
</organism>
<evidence type="ECO:0000313" key="3">
    <source>
        <dbReference type="Proteomes" id="UP000527355"/>
    </source>
</evidence>
<reference evidence="2 3" key="1">
    <citation type="journal article" date="2020" name="Nature">
        <title>Six reference-quality genomes reveal evolution of bat adaptations.</title>
        <authorList>
            <person name="Jebb D."/>
            <person name="Huang Z."/>
            <person name="Pippel M."/>
            <person name="Hughes G.M."/>
            <person name="Lavrichenko K."/>
            <person name="Devanna P."/>
            <person name="Winkler S."/>
            <person name="Jermiin L.S."/>
            <person name="Skirmuntt E.C."/>
            <person name="Katzourakis A."/>
            <person name="Burkitt-Gray L."/>
            <person name="Ray D.A."/>
            <person name="Sullivan K.A.M."/>
            <person name="Roscito J.G."/>
            <person name="Kirilenko B.M."/>
            <person name="Davalos L.M."/>
            <person name="Corthals A.P."/>
            <person name="Power M.L."/>
            <person name="Jones G."/>
            <person name="Ransome R.D."/>
            <person name="Dechmann D.K.N."/>
            <person name="Locatelli A.G."/>
            <person name="Puechmaille S.J."/>
            <person name="Fedrigo O."/>
            <person name="Jarvis E.D."/>
            <person name="Hiller M."/>
            <person name="Vernes S.C."/>
            <person name="Myers E.W."/>
            <person name="Teeling E.C."/>
        </authorList>
    </citation>
    <scope>NUCLEOTIDE SEQUENCE [LARGE SCALE GENOMIC DNA]</scope>
    <source>
        <strain evidence="2">MMyoMyo1</strain>
        <tissue evidence="2">Flight muscle</tissue>
    </source>
</reference>
<keyword evidence="1" id="KW-0472">Membrane</keyword>
<keyword evidence="1" id="KW-0812">Transmembrane</keyword>
<sequence>MYQYLISFCCQVIFLCKVISYFIYSFVEMIVCFPIVLFCHSCEKSPGHRCMGLFLAFQFYYIDLGLDLTRVPQCLDYYSFKISFEIGKAEPSKFDLVFQVPSNFPVNFRSSFSISAKRLAGILIEIMLHLQMKFK</sequence>
<accession>A0A7J7WVL7</accession>
<keyword evidence="1" id="KW-1133">Transmembrane helix</keyword>
<evidence type="ECO:0000313" key="2">
    <source>
        <dbReference type="EMBL" id="KAF6341495.1"/>
    </source>
</evidence>
<feature type="transmembrane region" description="Helical" evidence="1">
    <location>
        <begin position="12"/>
        <end position="38"/>
    </location>
</feature>